<comment type="caution">
    <text evidence="3">The sequence shown here is derived from an EMBL/GenBank/DDBJ whole genome shotgun (WGS) entry which is preliminary data.</text>
</comment>
<evidence type="ECO:0000256" key="1">
    <source>
        <dbReference type="SAM" id="Phobius"/>
    </source>
</evidence>
<dbReference type="InterPro" id="IPR018289">
    <property type="entry name" value="MULE_transposase_dom"/>
</dbReference>
<keyword evidence="1" id="KW-1133">Transmembrane helix</keyword>
<dbReference type="PANTHER" id="PTHR31973:SF187">
    <property type="entry name" value="MUTATOR TRANSPOSASE MUDRA PROTEIN"/>
    <property type="match status" value="1"/>
</dbReference>
<keyword evidence="1" id="KW-0812">Transmembrane</keyword>
<keyword evidence="4" id="KW-1185">Reference proteome</keyword>
<feature type="transmembrane region" description="Helical" evidence="1">
    <location>
        <begin position="576"/>
        <end position="596"/>
    </location>
</feature>
<name>A0AAV0FRL8_9ASTE</name>
<feature type="domain" description="MULE transposase" evidence="2">
    <location>
        <begin position="328"/>
        <end position="422"/>
    </location>
</feature>
<organism evidence="3 4">
    <name type="scientific">Cuscuta epithymum</name>
    <dbReference type="NCBI Taxonomy" id="186058"/>
    <lineage>
        <taxon>Eukaryota</taxon>
        <taxon>Viridiplantae</taxon>
        <taxon>Streptophyta</taxon>
        <taxon>Embryophyta</taxon>
        <taxon>Tracheophyta</taxon>
        <taxon>Spermatophyta</taxon>
        <taxon>Magnoliopsida</taxon>
        <taxon>eudicotyledons</taxon>
        <taxon>Gunneridae</taxon>
        <taxon>Pentapetalae</taxon>
        <taxon>asterids</taxon>
        <taxon>lamiids</taxon>
        <taxon>Solanales</taxon>
        <taxon>Convolvulaceae</taxon>
        <taxon>Cuscuteae</taxon>
        <taxon>Cuscuta</taxon>
        <taxon>Cuscuta subgen. Cuscuta</taxon>
    </lineage>
</organism>
<keyword evidence="1" id="KW-0472">Membrane</keyword>
<dbReference type="Proteomes" id="UP001152523">
    <property type="component" value="Unassembled WGS sequence"/>
</dbReference>
<gene>
    <name evidence="3" type="ORF">CEPIT_LOCUS36443</name>
</gene>
<reference evidence="3" key="1">
    <citation type="submission" date="2022-07" db="EMBL/GenBank/DDBJ databases">
        <authorList>
            <person name="Macas J."/>
            <person name="Novak P."/>
            <person name="Neumann P."/>
        </authorList>
    </citation>
    <scope>NUCLEOTIDE SEQUENCE</scope>
</reference>
<dbReference type="Pfam" id="PF10551">
    <property type="entry name" value="MULE"/>
    <property type="match status" value="1"/>
</dbReference>
<evidence type="ECO:0000313" key="3">
    <source>
        <dbReference type="EMBL" id="CAH9137970.1"/>
    </source>
</evidence>
<dbReference type="AlphaFoldDB" id="A0AAV0FRL8"/>
<proteinExistence type="predicted"/>
<evidence type="ECO:0000313" key="4">
    <source>
        <dbReference type="Proteomes" id="UP001152523"/>
    </source>
</evidence>
<protein>
    <recommendedName>
        <fullName evidence="2">MULE transposase domain-containing protein</fullName>
    </recommendedName>
</protein>
<accession>A0AAV0FRL8</accession>
<dbReference type="PANTHER" id="PTHR31973">
    <property type="entry name" value="POLYPROTEIN, PUTATIVE-RELATED"/>
    <property type="match status" value="1"/>
</dbReference>
<sequence>MSYVFAACPPPVNVCDDGTLLFYLQLKSLQKDPMQMPLCVEFVSGEEVDATTGEEQSITICDDIHNESGINPTSYLEERGGLSDEGNDFSHTVDADFELEHISSAEITRLNSLVDEEIRNMPVVKHSEPTRIALNSIYGSKKELDFHLKMYAITNFFQYRTKTSCPMVLHVVCVDYPNCKWAVRAVCIDKVSLFQVKRFDSEHTCPIDVRQRNNRQATSRLIAELIKHEYGDPSNKPYPPKSVMLDMQTKYGIYMSYKKAWIAKELAMELAMGSEKQSYARLPSMCHVLDRSNPGSIVSYSCKENGEFKKKFMCLSAWKDGWIHCIPVIIVDGSFLKSYYKGTLLTACTQDANKQIFPLAFGICSGENTENWSWFFSMLKRSLTHRDDLYIVSDRHEGIINAVRSVFPHAEHGYCVYHILANLKTRFRGSQTSVSWKFLQAARVGSVYECEEYLRMLDVEDERIRTYLERIGHDKWSRAYASRNRYSVMMSNNAESLNAVNATAREYPICKLIEFIIARMQKWFCERRETSSSNTCRLSTHFESELVVLQAMAAVMTVFPSNHCLYFTALSVSIPLLFHLIVHFKIFYFVFGYLIMNCAGETIMCF</sequence>
<dbReference type="EMBL" id="CAMAPF010001002">
    <property type="protein sequence ID" value="CAH9137970.1"/>
    <property type="molecule type" value="Genomic_DNA"/>
</dbReference>
<evidence type="ECO:0000259" key="2">
    <source>
        <dbReference type="Pfam" id="PF10551"/>
    </source>
</evidence>